<feature type="transmembrane region" description="Helical" evidence="14">
    <location>
        <begin position="383"/>
        <end position="404"/>
    </location>
</feature>
<dbReference type="STRING" id="7868.ENSCMIP00000048740"/>
<dbReference type="InterPro" id="IPR017983">
    <property type="entry name" value="GPCR_2_secretin-like_CS"/>
</dbReference>
<comment type="similarity">
    <text evidence="2">Belongs to the G-protein coupled receptor 2 family.</text>
</comment>
<dbReference type="InterPro" id="IPR001879">
    <property type="entry name" value="GPCR_2_extracellular_dom"/>
</dbReference>
<evidence type="ECO:0000256" key="3">
    <source>
        <dbReference type="ARBA" id="ARBA00022475"/>
    </source>
</evidence>
<keyword evidence="3" id="KW-1003">Cell membrane</keyword>
<evidence type="ECO:0000259" key="16">
    <source>
        <dbReference type="PROSITE" id="PS50261"/>
    </source>
</evidence>
<dbReference type="FunFam" id="1.20.1070.10:FF:000133">
    <property type="entry name" value="Glucagon receptor a"/>
    <property type="match status" value="1"/>
</dbReference>
<dbReference type="InterPro" id="IPR003291">
    <property type="entry name" value="GPCR_2_glucagon_rcpt"/>
</dbReference>
<dbReference type="SUPFAM" id="SSF111418">
    <property type="entry name" value="Hormone receptor domain"/>
    <property type="match status" value="1"/>
</dbReference>
<organism evidence="17 18">
    <name type="scientific">Callorhinchus milii</name>
    <name type="common">Ghost shark</name>
    <dbReference type="NCBI Taxonomy" id="7868"/>
    <lineage>
        <taxon>Eukaryota</taxon>
        <taxon>Metazoa</taxon>
        <taxon>Chordata</taxon>
        <taxon>Craniata</taxon>
        <taxon>Vertebrata</taxon>
        <taxon>Chondrichthyes</taxon>
        <taxon>Holocephali</taxon>
        <taxon>Chimaeriformes</taxon>
        <taxon>Callorhinchidae</taxon>
        <taxon>Callorhinchus</taxon>
    </lineage>
</organism>
<dbReference type="InParanoid" id="A0A4W3KK49"/>
<evidence type="ECO:0000259" key="15">
    <source>
        <dbReference type="PROSITE" id="PS50227"/>
    </source>
</evidence>
<keyword evidence="18" id="KW-1185">Reference proteome</keyword>
<dbReference type="GO" id="GO:0005886">
    <property type="term" value="C:plasma membrane"/>
    <property type="evidence" value="ECO:0007669"/>
    <property type="project" value="UniProtKB-SubCell"/>
</dbReference>
<feature type="transmembrane region" description="Helical" evidence="14">
    <location>
        <begin position="240"/>
        <end position="260"/>
    </location>
</feature>
<evidence type="ECO:0000313" key="17">
    <source>
        <dbReference type="Ensembl" id="ENSCMIP00000048740.1"/>
    </source>
</evidence>
<evidence type="ECO:0000256" key="7">
    <source>
        <dbReference type="ARBA" id="ARBA00023040"/>
    </source>
</evidence>
<proteinExistence type="inferred from homology"/>
<evidence type="ECO:0000256" key="10">
    <source>
        <dbReference type="ARBA" id="ARBA00023170"/>
    </source>
</evidence>
<dbReference type="InterPro" id="IPR000832">
    <property type="entry name" value="GPCR_2_secretin-like"/>
</dbReference>
<reference evidence="17" key="5">
    <citation type="submission" date="2025-09" db="UniProtKB">
        <authorList>
            <consortium name="Ensembl"/>
        </authorList>
    </citation>
    <scope>IDENTIFICATION</scope>
</reference>
<feature type="transmembrane region" description="Helical" evidence="14">
    <location>
        <begin position="267"/>
        <end position="286"/>
    </location>
</feature>
<evidence type="ECO:0000256" key="13">
    <source>
        <dbReference type="SAM" id="MobiDB-lite"/>
    </source>
</evidence>
<evidence type="ECO:0000256" key="6">
    <source>
        <dbReference type="ARBA" id="ARBA00022989"/>
    </source>
</evidence>
<dbReference type="SUPFAM" id="SSF81321">
    <property type="entry name" value="Family A G protein-coupled receptor-like"/>
    <property type="match status" value="1"/>
</dbReference>
<dbReference type="FunCoup" id="A0A4W3KK49">
    <property type="interactions" value="2"/>
</dbReference>
<keyword evidence="7" id="KW-0297">G-protein coupled receptor</keyword>
<dbReference type="PRINTS" id="PR00249">
    <property type="entry name" value="GPCRSECRETIN"/>
</dbReference>
<feature type="domain" description="G-protein coupled receptors family 2 profile 2" evidence="16">
    <location>
        <begin position="142"/>
        <end position="405"/>
    </location>
</feature>
<evidence type="ECO:0000256" key="11">
    <source>
        <dbReference type="ARBA" id="ARBA00023180"/>
    </source>
</evidence>
<keyword evidence="4 14" id="KW-0812">Transmembrane</keyword>
<dbReference type="SMART" id="SM00008">
    <property type="entry name" value="HormR"/>
    <property type="match status" value="1"/>
</dbReference>
<keyword evidence="11" id="KW-0325">Glycoprotein</keyword>
<dbReference type="PANTHER" id="PTHR45620:SF29">
    <property type="entry name" value="GLUCAGON RECEPTOR"/>
    <property type="match status" value="1"/>
</dbReference>
<dbReference type="GO" id="GO:0017046">
    <property type="term" value="F:peptide hormone binding"/>
    <property type="evidence" value="ECO:0007669"/>
    <property type="project" value="TreeGrafter"/>
</dbReference>
<reference evidence="18" key="1">
    <citation type="journal article" date="2006" name="Science">
        <title>Ancient noncoding elements conserved in the human genome.</title>
        <authorList>
            <person name="Venkatesh B."/>
            <person name="Kirkness E.F."/>
            <person name="Loh Y.H."/>
            <person name="Halpern A.L."/>
            <person name="Lee A.P."/>
            <person name="Johnson J."/>
            <person name="Dandona N."/>
            <person name="Viswanathan L.D."/>
            <person name="Tay A."/>
            <person name="Venter J.C."/>
            <person name="Strausberg R.L."/>
            <person name="Brenner S."/>
        </authorList>
    </citation>
    <scope>NUCLEOTIDE SEQUENCE [LARGE SCALE GENOMIC DNA]</scope>
</reference>
<dbReference type="AlphaFoldDB" id="A0A4W3KK49"/>
<dbReference type="GO" id="GO:0007189">
    <property type="term" value="P:adenylate cyclase-activating G protein-coupled receptor signaling pathway"/>
    <property type="evidence" value="ECO:0007669"/>
    <property type="project" value="TreeGrafter"/>
</dbReference>
<reference evidence="17" key="4">
    <citation type="submission" date="2025-08" db="UniProtKB">
        <authorList>
            <consortium name="Ensembl"/>
        </authorList>
    </citation>
    <scope>IDENTIFICATION</scope>
</reference>
<dbReference type="GO" id="GO:0004967">
    <property type="term" value="F:glucagon receptor activity"/>
    <property type="evidence" value="ECO:0007669"/>
    <property type="project" value="InterPro"/>
</dbReference>
<feature type="transmembrane region" description="Helical" evidence="14">
    <location>
        <begin position="352"/>
        <end position="371"/>
    </location>
</feature>
<reference evidence="18" key="2">
    <citation type="journal article" date="2007" name="PLoS Biol.">
        <title>Survey sequencing and comparative analysis of the elephant shark (Callorhinchus milii) genome.</title>
        <authorList>
            <person name="Venkatesh B."/>
            <person name="Kirkness E.F."/>
            <person name="Loh Y.H."/>
            <person name="Halpern A.L."/>
            <person name="Lee A.P."/>
            <person name="Johnson J."/>
            <person name="Dandona N."/>
            <person name="Viswanathan L.D."/>
            <person name="Tay A."/>
            <person name="Venter J.C."/>
            <person name="Strausberg R.L."/>
            <person name="Brenner S."/>
        </authorList>
    </citation>
    <scope>NUCLEOTIDE SEQUENCE [LARGE SCALE GENOMIC DNA]</scope>
</reference>
<dbReference type="PROSITE" id="PS00649">
    <property type="entry name" value="G_PROTEIN_RECEP_F2_1"/>
    <property type="match status" value="1"/>
</dbReference>
<dbReference type="Gene3D" id="1.20.1070.10">
    <property type="entry name" value="Rhodopsin 7-helix transmembrane proteins"/>
    <property type="match status" value="1"/>
</dbReference>
<keyword evidence="10" id="KW-0675">Receptor</keyword>
<dbReference type="GO" id="GO:0007166">
    <property type="term" value="P:cell surface receptor signaling pathway"/>
    <property type="evidence" value="ECO:0007669"/>
    <property type="project" value="InterPro"/>
</dbReference>
<feature type="domain" description="G-protein coupled receptors family 2 profile 1" evidence="15">
    <location>
        <begin position="43"/>
        <end position="126"/>
    </location>
</feature>
<name>A0A4W3KK49_CALMI</name>
<keyword evidence="6 14" id="KW-1133">Transmembrane helix</keyword>
<feature type="transmembrane region" description="Helical" evidence="14">
    <location>
        <begin position="306"/>
        <end position="331"/>
    </location>
</feature>
<accession>A0A4W3KK49</accession>
<evidence type="ECO:0000256" key="5">
    <source>
        <dbReference type="ARBA" id="ARBA00022729"/>
    </source>
</evidence>
<dbReference type="PROSITE" id="PS50227">
    <property type="entry name" value="G_PROTEIN_RECEP_F2_3"/>
    <property type="match status" value="1"/>
</dbReference>
<evidence type="ECO:0000256" key="14">
    <source>
        <dbReference type="SAM" id="Phobius"/>
    </source>
</evidence>
<evidence type="ECO:0000256" key="8">
    <source>
        <dbReference type="ARBA" id="ARBA00023136"/>
    </source>
</evidence>
<keyword evidence="9" id="KW-1015">Disulfide bond</keyword>
<gene>
    <name evidence="17" type="primary">gcgra</name>
</gene>
<feature type="region of interest" description="Disordered" evidence="13">
    <location>
        <begin position="472"/>
        <end position="497"/>
    </location>
</feature>
<evidence type="ECO:0000313" key="18">
    <source>
        <dbReference type="Proteomes" id="UP000314986"/>
    </source>
</evidence>
<evidence type="ECO:0000256" key="12">
    <source>
        <dbReference type="ARBA" id="ARBA00023224"/>
    </source>
</evidence>
<sequence length="522" mass="59746">MHGKCFEMLGREEPPFPCFCSSQKTSAKKMQATLEKWEKYSDECSRNMSRTPQPTGVVCNRTFDKYACWPDGLPDTIVNVSCPWYLPWYNAVENGSVYRKCGANGQWEMGPKMQPWRESSQCVFNAKDDRFEKKMGKILAGFKVMYTVGYSLSLGTLILALGILVGFRKLHCMRNYIHMNLFASFILRAVSILIRDALFKMHYTSVTTGNPDIKMWFNNKTAGGCKAAQVLMQYCIGANYYWLLVEGVYLHNLLVIAVFSEKSFFNIYLYIGWGAPVLFVVPWVVVKYLYENSGCWTLNENMAFWWIIRCPILLSILINFFIFIRIIHILVSKLRAHQMRYNDYKFRLAKSTLTLIPLLGIHEVVFAFFMDEHAQGTLRLVKLFFDLFLNSFQGMLVAILYCFVNREVQCELLKKWKRWKLGKDIEEEYRHTYSQTLHLRLPANLEKHKLMTSGAGAGIGAGMGAGGASYHNGTGRVSPTGPPCAERAPPSTEPVRTSDRLHCYGFPQEPDHKALCPAESKC</sequence>
<feature type="transmembrane region" description="Helical" evidence="14">
    <location>
        <begin position="177"/>
        <end position="194"/>
    </location>
</feature>
<keyword evidence="5" id="KW-0732">Signal</keyword>
<dbReference type="PRINTS" id="PR01354">
    <property type="entry name" value="GLUCAGONR"/>
</dbReference>
<dbReference type="PROSITE" id="PS00650">
    <property type="entry name" value="G_PROTEIN_RECEP_F2_2"/>
    <property type="match status" value="1"/>
</dbReference>
<reference evidence="18" key="3">
    <citation type="journal article" date="2014" name="Nature">
        <title>Elephant shark genome provides unique insights into gnathostome evolution.</title>
        <authorList>
            <consortium name="International Elephant Shark Genome Sequencing Consortium"/>
            <person name="Venkatesh B."/>
            <person name="Lee A.P."/>
            <person name="Ravi V."/>
            <person name="Maurya A.K."/>
            <person name="Lian M.M."/>
            <person name="Swann J.B."/>
            <person name="Ohta Y."/>
            <person name="Flajnik M.F."/>
            <person name="Sutoh Y."/>
            <person name="Kasahara M."/>
            <person name="Hoon S."/>
            <person name="Gangu V."/>
            <person name="Roy S.W."/>
            <person name="Irimia M."/>
            <person name="Korzh V."/>
            <person name="Kondrychyn I."/>
            <person name="Lim Z.W."/>
            <person name="Tay B.H."/>
            <person name="Tohari S."/>
            <person name="Kong K.W."/>
            <person name="Ho S."/>
            <person name="Lorente-Galdos B."/>
            <person name="Quilez J."/>
            <person name="Marques-Bonet T."/>
            <person name="Raney B.J."/>
            <person name="Ingham P.W."/>
            <person name="Tay A."/>
            <person name="Hillier L.W."/>
            <person name="Minx P."/>
            <person name="Boehm T."/>
            <person name="Wilson R.K."/>
            <person name="Brenner S."/>
            <person name="Warren W.C."/>
        </authorList>
    </citation>
    <scope>NUCLEOTIDE SEQUENCE [LARGE SCALE GENOMIC DNA]</scope>
</reference>
<dbReference type="InterPro" id="IPR003290">
    <property type="entry name" value="GPCR_2_GLP1/glucagon_rcpt"/>
</dbReference>
<dbReference type="GeneTree" id="ENSGT00940000157969"/>
<dbReference type="PANTHER" id="PTHR45620">
    <property type="entry name" value="PDF RECEPTOR-LIKE PROTEIN-RELATED"/>
    <property type="match status" value="1"/>
</dbReference>
<keyword evidence="12" id="KW-0807">Transducer</keyword>
<comment type="subcellular location">
    <subcellularLocation>
        <location evidence="1">Cell membrane</location>
        <topology evidence="1">Multi-pass membrane protein</topology>
    </subcellularLocation>
</comment>
<evidence type="ECO:0000256" key="9">
    <source>
        <dbReference type="ARBA" id="ARBA00023157"/>
    </source>
</evidence>
<dbReference type="Ensembl" id="ENSCMIT00000049417.1">
    <property type="protein sequence ID" value="ENSCMIP00000048740.1"/>
    <property type="gene ID" value="ENSCMIG00000019908.1"/>
</dbReference>
<dbReference type="InterPro" id="IPR017981">
    <property type="entry name" value="GPCR_2-like_7TM"/>
</dbReference>
<protein>
    <submittedName>
        <fullName evidence="17">Glucagon receptor</fullName>
    </submittedName>
</protein>
<dbReference type="Pfam" id="PF00002">
    <property type="entry name" value="7tm_2"/>
    <property type="match status" value="1"/>
</dbReference>
<feature type="transmembrane region" description="Helical" evidence="14">
    <location>
        <begin position="144"/>
        <end position="165"/>
    </location>
</feature>
<evidence type="ECO:0000256" key="2">
    <source>
        <dbReference type="ARBA" id="ARBA00005314"/>
    </source>
</evidence>
<dbReference type="Proteomes" id="UP000314986">
    <property type="component" value="Unassembled WGS sequence"/>
</dbReference>
<dbReference type="InterPro" id="IPR050332">
    <property type="entry name" value="GPCR_2"/>
</dbReference>
<evidence type="ECO:0000256" key="4">
    <source>
        <dbReference type="ARBA" id="ARBA00022692"/>
    </source>
</evidence>
<dbReference type="InterPro" id="IPR036445">
    <property type="entry name" value="GPCR_2_extracell_dom_sf"/>
</dbReference>
<dbReference type="PROSITE" id="PS50261">
    <property type="entry name" value="G_PROTEIN_RECEP_F2_4"/>
    <property type="match status" value="1"/>
</dbReference>
<dbReference type="CDD" id="cd15929">
    <property type="entry name" value="7tmB1_GlucagonR-like"/>
    <property type="match status" value="1"/>
</dbReference>
<keyword evidence="8 14" id="KW-0472">Membrane</keyword>
<evidence type="ECO:0000256" key="1">
    <source>
        <dbReference type="ARBA" id="ARBA00004651"/>
    </source>
</evidence>
<dbReference type="Gene3D" id="4.10.1240.10">
    <property type="entry name" value="GPCR, family 2, extracellular hormone receptor domain"/>
    <property type="match status" value="1"/>
</dbReference>
<dbReference type="Pfam" id="PF02793">
    <property type="entry name" value="HRM"/>
    <property type="match status" value="1"/>
</dbReference>
<dbReference type="PRINTS" id="PR01353">
    <property type="entry name" value="GLUCAGNFAMLY"/>
</dbReference>